<organism evidence="22 23">
    <name type="scientific">Amphilophus citrinellus</name>
    <name type="common">Midas cichlid</name>
    <name type="synonym">Cichlasoma citrinellum</name>
    <dbReference type="NCBI Taxonomy" id="61819"/>
    <lineage>
        <taxon>Eukaryota</taxon>
        <taxon>Metazoa</taxon>
        <taxon>Chordata</taxon>
        <taxon>Craniata</taxon>
        <taxon>Vertebrata</taxon>
        <taxon>Euteleostomi</taxon>
        <taxon>Actinopterygii</taxon>
        <taxon>Neopterygii</taxon>
        <taxon>Teleostei</taxon>
        <taxon>Neoteleostei</taxon>
        <taxon>Acanthomorphata</taxon>
        <taxon>Ovalentaria</taxon>
        <taxon>Cichlomorphae</taxon>
        <taxon>Cichliformes</taxon>
        <taxon>Cichlidae</taxon>
        <taxon>New World cichlids</taxon>
        <taxon>Cichlasomatinae</taxon>
        <taxon>Heroini</taxon>
        <taxon>Amphilophus</taxon>
    </lineage>
</organism>
<name>A0A3Q0T0B2_AMPCI</name>
<keyword evidence="12 19" id="KW-0472">Membrane</keyword>
<accession>A0A3Q0T0B2</accession>
<feature type="domain" description="Ig-like" evidence="21">
    <location>
        <begin position="147"/>
        <end position="203"/>
    </location>
</feature>
<keyword evidence="23" id="KW-1185">Reference proteome</keyword>
<evidence type="ECO:0000256" key="18">
    <source>
        <dbReference type="SAM" id="MobiDB-lite"/>
    </source>
</evidence>
<dbReference type="SMART" id="SM00408">
    <property type="entry name" value="IGc2"/>
    <property type="match status" value="2"/>
</dbReference>
<dbReference type="FunFam" id="2.60.40.10:FF:000188">
    <property type="entry name" value="Interleukin-1 receptor accessory protein-like 1"/>
    <property type="match status" value="1"/>
</dbReference>
<evidence type="ECO:0000256" key="2">
    <source>
        <dbReference type="ARBA" id="ARBA00004496"/>
    </source>
</evidence>
<evidence type="ECO:0000256" key="8">
    <source>
        <dbReference type="ARBA" id="ARBA00022737"/>
    </source>
</evidence>
<reference evidence="22" key="1">
    <citation type="submission" date="2025-08" db="UniProtKB">
        <authorList>
            <consortium name="Ensembl"/>
        </authorList>
    </citation>
    <scope>IDENTIFICATION</scope>
</reference>
<evidence type="ECO:0000256" key="1">
    <source>
        <dbReference type="ARBA" id="ARBA00004251"/>
    </source>
</evidence>
<evidence type="ECO:0000256" key="10">
    <source>
        <dbReference type="ARBA" id="ARBA00022989"/>
    </source>
</evidence>
<evidence type="ECO:0000256" key="15">
    <source>
        <dbReference type="ARBA" id="ARBA00023180"/>
    </source>
</evidence>
<feature type="region of interest" description="Disordered" evidence="18">
    <location>
        <begin position="631"/>
        <end position="656"/>
    </location>
</feature>
<protein>
    <submittedName>
        <fullName evidence="22">Interleukin 1 receptor accessory protein-like 1b</fullName>
    </submittedName>
</protein>
<dbReference type="GO" id="GO:0045920">
    <property type="term" value="P:negative regulation of exocytosis"/>
    <property type="evidence" value="ECO:0007669"/>
    <property type="project" value="TreeGrafter"/>
</dbReference>
<dbReference type="GO" id="GO:0030425">
    <property type="term" value="C:dendrite"/>
    <property type="evidence" value="ECO:0007669"/>
    <property type="project" value="UniProtKB-SubCell"/>
</dbReference>
<dbReference type="Proteomes" id="UP000261340">
    <property type="component" value="Unplaced"/>
</dbReference>
<evidence type="ECO:0000313" key="22">
    <source>
        <dbReference type="Ensembl" id="ENSACIP00000025675.1"/>
    </source>
</evidence>
<evidence type="ECO:0000256" key="7">
    <source>
        <dbReference type="ARBA" id="ARBA00022729"/>
    </source>
</evidence>
<keyword evidence="7" id="KW-0732">Signal</keyword>
<evidence type="ECO:0000313" key="23">
    <source>
        <dbReference type="Proteomes" id="UP000261340"/>
    </source>
</evidence>
<evidence type="ECO:0000256" key="3">
    <source>
        <dbReference type="ARBA" id="ARBA00009752"/>
    </source>
</evidence>
<keyword evidence="5" id="KW-0963">Cytoplasm</keyword>
<proteinExistence type="inferred from homology"/>
<keyword evidence="13" id="KW-1015">Disulfide bond</keyword>
<dbReference type="GO" id="GO:0030424">
    <property type="term" value="C:axon"/>
    <property type="evidence" value="ECO:0007669"/>
    <property type="project" value="UniProtKB-SubCell"/>
</dbReference>
<evidence type="ECO:0000256" key="17">
    <source>
        <dbReference type="ARBA" id="ARBA00057129"/>
    </source>
</evidence>
<dbReference type="Gene3D" id="2.60.40.10">
    <property type="entry name" value="Immunoglobulins"/>
    <property type="match status" value="3"/>
</dbReference>
<dbReference type="CDD" id="cd00096">
    <property type="entry name" value="Ig"/>
    <property type="match status" value="1"/>
</dbReference>
<dbReference type="SUPFAM" id="SSF52200">
    <property type="entry name" value="Toll/Interleukin receptor TIR domain"/>
    <property type="match status" value="1"/>
</dbReference>
<dbReference type="InterPro" id="IPR003598">
    <property type="entry name" value="Ig_sub2"/>
</dbReference>
<dbReference type="OMA" id="WRSSIVF"/>
<dbReference type="PRINTS" id="PR01537">
    <property type="entry name" value="INTRLKN1R1F"/>
</dbReference>
<feature type="transmembrane region" description="Helical" evidence="19">
    <location>
        <begin position="330"/>
        <end position="351"/>
    </location>
</feature>
<keyword evidence="16" id="KW-0393">Immunoglobulin domain</keyword>
<dbReference type="InterPro" id="IPR013783">
    <property type="entry name" value="Ig-like_fold"/>
</dbReference>
<evidence type="ECO:0000256" key="12">
    <source>
        <dbReference type="ARBA" id="ARBA00023136"/>
    </source>
</evidence>
<dbReference type="SMART" id="SM00409">
    <property type="entry name" value="IG"/>
    <property type="match status" value="3"/>
</dbReference>
<feature type="domain" description="TIR" evidence="20">
    <location>
        <begin position="373"/>
        <end position="529"/>
    </location>
</feature>
<dbReference type="InterPro" id="IPR003599">
    <property type="entry name" value="Ig_sub"/>
</dbReference>
<keyword evidence="6 19" id="KW-0812">Transmembrane</keyword>
<comment type="subcellular location">
    <subcellularLocation>
        <location evidence="1">Cell membrane</location>
        <topology evidence="1">Single-pass type I membrane protein</topology>
    </subcellularLocation>
    <subcellularLocation>
        <location evidence="2">Cytoplasm</location>
    </subcellularLocation>
</comment>
<comment type="similarity">
    <text evidence="3">Belongs to the interleukin-1 receptor family.</text>
</comment>
<dbReference type="GO" id="GO:0005737">
    <property type="term" value="C:cytoplasm"/>
    <property type="evidence" value="ECO:0007669"/>
    <property type="project" value="UniProtKB-SubCell"/>
</dbReference>
<dbReference type="Pfam" id="PF13927">
    <property type="entry name" value="Ig_3"/>
    <property type="match status" value="1"/>
</dbReference>
<keyword evidence="15" id="KW-0325">Glycoprotein</keyword>
<reference evidence="22" key="2">
    <citation type="submission" date="2025-09" db="UniProtKB">
        <authorList>
            <consortium name="Ensembl"/>
        </authorList>
    </citation>
    <scope>IDENTIFICATION</scope>
</reference>
<feature type="domain" description="Ig-like" evidence="21">
    <location>
        <begin position="6"/>
        <end position="119"/>
    </location>
</feature>
<evidence type="ECO:0000259" key="20">
    <source>
        <dbReference type="PROSITE" id="PS50104"/>
    </source>
</evidence>
<dbReference type="PANTHER" id="PTHR11890">
    <property type="entry name" value="INTERLEUKIN-1 RECEPTOR FAMILY MEMBER"/>
    <property type="match status" value="1"/>
</dbReference>
<dbReference type="SMART" id="SM00255">
    <property type="entry name" value="TIR"/>
    <property type="match status" value="1"/>
</dbReference>
<dbReference type="FunFam" id="3.40.50.10140:FF:000004">
    <property type="entry name" value="X-linked interleukin-1 receptor accessory protein-like 1"/>
    <property type="match status" value="1"/>
</dbReference>
<evidence type="ECO:0000259" key="21">
    <source>
        <dbReference type="PROSITE" id="PS50835"/>
    </source>
</evidence>
<dbReference type="InterPro" id="IPR035897">
    <property type="entry name" value="Toll_tir_struct_dom_sf"/>
</dbReference>
<evidence type="ECO:0000256" key="19">
    <source>
        <dbReference type="SAM" id="Phobius"/>
    </source>
</evidence>
<dbReference type="PANTHER" id="PTHR11890:SF22">
    <property type="entry name" value="INTERLEUKIN-1 RECEPTOR ACCESSORY PROTEIN-LIKE 1"/>
    <property type="match status" value="1"/>
</dbReference>
<dbReference type="AlphaFoldDB" id="A0A3Q0T0B2"/>
<dbReference type="PROSITE" id="PS50104">
    <property type="entry name" value="TIR"/>
    <property type="match status" value="1"/>
</dbReference>
<dbReference type="InterPro" id="IPR015621">
    <property type="entry name" value="IL-1_rcpt_fam"/>
</dbReference>
<evidence type="ECO:0000256" key="11">
    <source>
        <dbReference type="ARBA" id="ARBA00023027"/>
    </source>
</evidence>
<keyword evidence="4" id="KW-1003">Cell membrane</keyword>
<evidence type="ECO:0000256" key="6">
    <source>
        <dbReference type="ARBA" id="ARBA00022692"/>
    </source>
</evidence>
<dbReference type="GO" id="GO:0007165">
    <property type="term" value="P:signal transduction"/>
    <property type="evidence" value="ECO:0007669"/>
    <property type="project" value="InterPro"/>
</dbReference>
<evidence type="ECO:0000256" key="16">
    <source>
        <dbReference type="ARBA" id="ARBA00023319"/>
    </source>
</evidence>
<dbReference type="Pfam" id="PF01582">
    <property type="entry name" value="TIR"/>
    <property type="match status" value="1"/>
</dbReference>
<keyword evidence="14" id="KW-0675">Receptor</keyword>
<dbReference type="GO" id="GO:0005886">
    <property type="term" value="C:plasma membrane"/>
    <property type="evidence" value="ECO:0007669"/>
    <property type="project" value="UniProtKB-SubCell"/>
</dbReference>
<keyword evidence="8" id="KW-0677">Repeat</keyword>
<dbReference type="GeneTree" id="ENSGT01150000286976"/>
<dbReference type="PROSITE" id="PS50835">
    <property type="entry name" value="IG_LIKE"/>
    <property type="match status" value="3"/>
</dbReference>
<dbReference type="GO" id="GO:0007399">
    <property type="term" value="P:nervous system development"/>
    <property type="evidence" value="ECO:0007669"/>
    <property type="project" value="UniProtKB-ARBA"/>
</dbReference>
<evidence type="ECO:0000256" key="5">
    <source>
        <dbReference type="ARBA" id="ARBA00022490"/>
    </source>
</evidence>
<feature type="domain" description="Ig-like" evidence="21">
    <location>
        <begin position="214"/>
        <end position="317"/>
    </location>
</feature>
<evidence type="ECO:0000256" key="13">
    <source>
        <dbReference type="ARBA" id="ARBA00023157"/>
    </source>
</evidence>
<dbReference type="GO" id="GO:0045202">
    <property type="term" value="C:synapse"/>
    <property type="evidence" value="ECO:0007669"/>
    <property type="project" value="UniProtKB-ARBA"/>
</dbReference>
<sequence length="669" mass="77206">RVKMRPQLEDWCVEGCTDWSVDYLKYKVLLGEPVRIKCALFYGYIRANYTHAQSTGLSLMWYKSAGHGDFEEPISFDGTRMSKEEDAIWFRPAELDDVGYYSCVLRNSTYCMKVSMSLTVAENDTDLCYNSKMRFFEKAELSKSKDIICPGIEDYIQPGVEPEIVWYKECKPKQWRQTIERRRDTLSIKEVREDDIGNYTCELPFGNFVVRRTTELSVTDLNRIFLPGGNPVNLTCRAFFGYSGDVSPLIYWMKGEKFIEDLDEERVQESDVKTIREHLGEQEVSISLTIDSLEESDLGNYSCYVENGNGRRQANVQLIKKAELMYTVELAGGLGAILMLLICLVTLYKCYRIELMLFYRNHFGSEDIDGDNKDYDAYLSYTKVDPDQWSQETREEERFALEILPDVLEKHYGYKLFIPDRDLIPTGTYIEDVARCVDQSKRLIIVMTPSYVVRRGWSIFELETRLRNMLVTGEIKVILIECAELRGIMNYQEVEALKHTIKMLTVIKWRGPTSNKLNSKFWKQLLYEMPFKRMEPLSISHEQVLDVSEQGPFGELQTVSAISMAAATSTAMATAHPDLRSTFHNSCHTQMRQKHYYRSYDYDLPQGGTLPPLSSLGNQHTYCNIPMTLINGQRPQSKSPRQQSLEEAHGNNAMLPLLPRETSISSVIW</sequence>
<dbReference type="Gene3D" id="3.40.50.10140">
    <property type="entry name" value="Toll/interleukin-1 receptor homology (TIR) domain"/>
    <property type="match status" value="1"/>
</dbReference>
<dbReference type="SUPFAM" id="SSF48726">
    <property type="entry name" value="Immunoglobulin"/>
    <property type="match status" value="3"/>
</dbReference>
<evidence type="ECO:0000256" key="14">
    <source>
        <dbReference type="ARBA" id="ARBA00023170"/>
    </source>
</evidence>
<dbReference type="GO" id="GO:0016787">
    <property type="term" value="F:hydrolase activity"/>
    <property type="evidence" value="ECO:0007669"/>
    <property type="project" value="UniProtKB-KW"/>
</dbReference>
<evidence type="ECO:0000256" key="4">
    <source>
        <dbReference type="ARBA" id="ARBA00022475"/>
    </source>
</evidence>
<keyword evidence="9" id="KW-0378">Hydrolase</keyword>
<comment type="function">
    <text evidence="17">May regulate secretion and presynaptic differentiation through inhibition of the activity of N-type voltage-gated calcium channel. During presynaptic differentiation may regulate both synaptic vesicle accumulation in axon terminals and subsequent axon terminal remodeling.</text>
</comment>
<feature type="compositionally biased region" description="Low complexity" evidence="18">
    <location>
        <begin position="633"/>
        <end position="643"/>
    </location>
</feature>
<evidence type="ECO:0000256" key="9">
    <source>
        <dbReference type="ARBA" id="ARBA00022801"/>
    </source>
</evidence>
<dbReference type="InterPro" id="IPR007110">
    <property type="entry name" value="Ig-like_dom"/>
</dbReference>
<dbReference type="InterPro" id="IPR036179">
    <property type="entry name" value="Ig-like_dom_sf"/>
</dbReference>
<dbReference type="Ensembl" id="ENSACIT00000026346.1">
    <property type="protein sequence ID" value="ENSACIP00000025675.1"/>
    <property type="gene ID" value="ENSACIG00000019859.1"/>
</dbReference>
<keyword evidence="11" id="KW-0520">NAD</keyword>
<keyword evidence="10 19" id="KW-1133">Transmembrane helix</keyword>
<dbReference type="FunFam" id="2.60.40.10:FF:000220">
    <property type="entry name" value="X-linked interleukin-1 receptor accessory protein-like 1"/>
    <property type="match status" value="1"/>
</dbReference>
<dbReference type="InterPro" id="IPR000157">
    <property type="entry name" value="TIR_dom"/>
</dbReference>
<dbReference type="FunFam" id="2.60.40.10:FF:000284">
    <property type="entry name" value="interleukin-1 receptor accessory protein-like 1"/>
    <property type="match status" value="1"/>
</dbReference>